<proteinExistence type="predicted"/>
<dbReference type="Gene3D" id="3.20.20.80">
    <property type="entry name" value="Glycosidases"/>
    <property type="match status" value="1"/>
</dbReference>
<gene>
    <name evidence="1" type="ORF">AC579_7210</name>
</gene>
<sequence length="76" mass="8207">MDEVGVGMTPGEGHNNLAAALWNVDYLLHCMSIEATTVHIQHIVAPGFNMGEPVKSMWGPPLVRPNLHGMVFAGLQ</sequence>
<evidence type="ECO:0000313" key="2">
    <source>
        <dbReference type="Proteomes" id="UP000073492"/>
    </source>
</evidence>
<dbReference type="OrthoDB" id="2831684at2759"/>
<accession>A0A139H8W1</accession>
<dbReference type="EMBL" id="LFZO01000731">
    <property type="protein sequence ID" value="KXS98891.1"/>
    <property type="molecule type" value="Genomic_DNA"/>
</dbReference>
<keyword evidence="2" id="KW-1185">Reference proteome</keyword>
<evidence type="ECO:0000313" key="1">
    <source>
        <dbReference type="EMBL" id="KXS98891.1"/>
    </source>
</evidence>
<organism evidence="1 2">
    <name type="scientific">Pseudocercospora musae</name>
    <dbReference type="NCBI Taxonomy" id="113226"/>
    <lineage>
        <taxon>Eukaryota</taxon>
        <taxon>Fungi</taxon>
        <taxon>Dikarya</taxon>
        <taxon>Ascomycota</taxon>
        <taxon>Pezizomycotina</taxon>
        <taxon>Dothideomycetes</taxon>
        <taxon>Dothideomycetidae</taxon>
        <taxon>Mycosphaerellales</taxon>
        <taxon>Mycosphaerellaceae</taxon>
        <taxon>Pseudocercospora</taxon>
    </lineage>
</organism>
<protein>
    <submittedName>
        <fullName evidence="1">Uncharacterized protein</fullName>
    </submittedName>
</protein>
<dbReference type="Proteomes" id="UP000073492">
    <property type="component" value="Unassembled WGS sequence"/>
</dbReference>
<comment type="caution">
    <text evidence="1">The sequence shown here is derived from an EMBL/GenBank/DDBJ whole genome shotgun (WGS) entry which is preliminary data.</text>
</comment>
<dbReference type="AlphaFoldDB" id="A0A139H8W1"/>
<name>A0A139H8W1_9PEZI</name>
<reference evidence="1 2" key="1">
    <citation type="submission" date="2015-07" db="EMBL/GenBank/DDBJ databases">
        <title>Comparative genomics of the Sigatoka disease complex on banana suggests a link between parallel evolutionary changes in Pseudocercospora fijiensis and Pseudocercospora eumusae and increased virulence on the banana host.</title>
        <authorList>
            <person name="Chang T.-C."/>
            <person name="Salvucci A."/>
            <person name="Crous P.W."/>
            <person name="Stergiopoulos I."/>
        </authorList>
    </citation>
    <scope>NUCLEOTIDE SEQUENCE [LARGE SCALE GENOMIC DNA]</scope>
    <source>
        <strain evidence="1 2">CBS 116634</strain>
    </source>
</reference>